<feature type="transmembrane region" description="Helical" evidence="1">
    <location>
        <begin position="7"/>
        <end position="25"/>
    </location>
</feature>
<evidence type="ECO:0000313" key="3">
    <source>
        <dbReference type="Proteomes" id="UP001516464"/>
    </source>
</evidence>
<organism evidence="2 3">
    <name type="scientific">Astathelohania contejeani</name>
    <dbReference type="NCBI Taxonomy" id="164912"/>
    <lineage>
        <taxon>Eukaryota</taxon>
        <taxon>Fungi</taxon>
        <taxon>Fungi incertae sedis</taxon>
        <taxon>Microsporidia</taxon>
        <taxon>Astathelohaniidae</taxon>
        <taxon>Astathelohania</taxon>
    </lineage>
</organism>
<keyword evidence="1" id="KW-1133">Transmembrane helix</keyword>
<gene>
    <name evidence="2" type="ORF">TCON_0994</name>
</gene>
<evidence type="ECO:0000313" key="2">
    <source>
        <dbReference type="EMBL" id="KAF7683796.1"/>
    </source>
</evidence>
<dbReference type="Proteomes" id="UP001516464">
    <property type="component" value="Unassembled WGS sequence"/>
</dbReference>
<evidence type="ECO:0008006" key="4">
    <source>
        <dbReference type="Google" id="ProtNLM"/>
    </source>
</evidence>
<dbReference type="EMBL" id="SBIQ01000051">
    <property type="protein sequence ID" value="KAF7683796.1"/>
    <property type="molecule type" value="Genomic_DNA"/>
</dbReference>
<reference evidence="2 3" key="1">
    <citation type="submission" date="2019-01" db="EMBL/GenBank/DDBJ databases">
        <title>Genomes sequencing and comparative genomics of infectious freshwater microsporidia, Cucumispora dikerogammari and Thelohania contejeani.</title>
        <authorList>
            <person name="Cormier A."/>
            <person name="Giraud I."/>
            <person name="Wattier R."/>
            <person name="Teixeira M."/>
            <person name="Grandjean F."/>
            <person name="Rigaud T."/>
            <person name="Cordaux R."/>
        </authorList>
    </citation>
    <scope>NUCLEOTIDE SEQUENCE [LARGE SCALE GENOMIC DNA]</scope>
    <source>
        <strain evidence="2">T1</strain>
        <tissue evidence="2">Spores</tissue>
    </source>
</reference>
<proteinExistence type="predicted"/>
<accession>A0ABQ7I010</accession>
<keyword evidence="1" id="KW-0472">Membrane</keyword>
<keyword evidence="1" id="KW-0812">Transmembrane</keyword>
<comment type="caution">
    <text evidence="2">The sequence shown here is derived from an EMBL/GenBank/DDBJ whole genome shotgun (WGS) entry which is preliminary data.</text>
</comment>
<name>A0ABQ7I010_9MICR</name>
<protein>
    <recommendedName>
        <fullName evidence="4">Derlin</fullName>
    </recommendedName>
</protein>
<keyword evidence="3" id="KW-1185">Reference proteome</keyword>
<sequence>MRVFPPITKAVIILSLFIPLLSHLFPNLSQYFYFDKDLPIRTFPSRLITGIFFTPIDFRLFLNAVTRYKILYFIEIERTNLQHLPQIELFFFLSTLPISLYFSNCVSKLHTFNRCINLSLITYLSSFVKPFDIIKLFGWNVSPEMFPFCYAVYEMALADGNPTCVYGLIHGGVYIYLRRNILDIPKWFIWCYENTFGFLYKRKRKGRRYAPKIRYHNI</sequence>
<evidence type="ECO:0000256" key="1">
    <source>
        <dbReference type="SAM" id="Phobius"/>
    </source>
</evidence>